<evidence type="ECO:0000313" key="7">
    <source>
        <dbReference type="Proteomes" id="UP000198802"/>
    </source>
</evidence>
<dbReference type="GO" id="GO:0005737">
    <property type="term" value="C:cytoplasm"/>
    <property type="evidence" value="ECO:0007669"/>
    <property type="project" value="TreeGrafter"/>
</dbReference>
<dbReference type="PANTHER" id="PTHR43178:SF5">
    <property type="entry name" value="LIPOAMIDE ACYLTRANSFERASE COMPONENT OF BRANCHED-CHAIN ALPHA-KETO ACID DEHYDROGENASE COMPLEX, MITOCHONDRIAL"/>
    <property type="match status" value="1"/>
</dbReference>
<name>A0A0S4QRN2_9ACTN</name>
<dbReference type="GO" id="GO:0016407">
    <property type="term" value="F:acetyltransferase activity"/>
    <property type="evidence" value="ECO:0007669"/>
    <property type="project" value="TreeGrafter"/>
</dbReference>
<dbReference type="SUPFAM" id="SSF52777">
    <property type="entry name" value="CoA-dependent acyltransferases"/>
    <property type="match status" value="1"/>
</dbReference>
<dbReference type="Gene3D" id="3.30.559.10">
    <property type="entry name" value="Chloramphenicol acetyltransferase-like domain"/>
    <property type="match status" value="1"/>
</dbReference>
<comment type="cofactor">
    <cofactor evidence="1">
        <name>(R)-lipoate</name>
        <dbReference type="ChEBI" id="CHEBI:83088"/>
    </cofactor>
</comment>
<feature type="domain" description="2-oxoacid dehydrogenase acyltransferase catalytic" evidence="5">
    <location>
        <begin position="3"/>
        <end position="78"/>
    </location>
</feature>
<evidence type="ECO:0000313" key="6">
    <source>
        <dbReference type="EMBL" id="CUU58225.1"/>
    </source>
</evidence>
<gene>
    <name evidence="6" type="ORF">Ga0074812_117134</name>
</gene>
<dbReference type="InterPro" id="IPR023213">
    <property type="entry name" value="CAT-like_dom_sf"/>
</dbReference>
<feature type="region of interest" description="Disordered" evidence="4">
    <location>
        <begin position="254"/>
        <end position="304"/>
    </location>
</feature>
<keyword evidence="2 6" id="KW-0808">Transferase</keyword>
<dbReference type="InterPro" id="IPR050743">
    <property type="entry name" value="2-oxoacid_DH_E2_comp"/>
</dbReference>
<dbReference type="Proteomes" id="UP000198802">
    <property type="component" value="Unassembled WGS sequence"/>
</dbReference>
<dbReference type="InterPro" id="IPR001078">
    <property type="entry name" value="2-oxoacid_DH_actylTfrase"/>
</dbReference>
<sequence length="304" mass="32772">MTVEPVAPARRHTLYFLDQIRSFSPVFLDTEVDMTQVLAHRAARRERTGRKLSLVTYIVAAGGRALAAHPEANASIRGWLRPVVARHPQVNGKVTFDRTMGGQRVVLATVVPDVAAGDLDAIQDRIEQFRDLDPDTAPALAPIRKLQGLPVPLGRLLAWRAARPWERRALLLGTFAVTSLGHRPVDGFHSVGGTTVTLGVGRVLDRPVARDGRVEVAPVLRLSLAFDHRVIDGAEAADVLAEIRRVLEEPWPQPIAAIPSTESTSAESTSTAIPSTAAPSTESTSAESLDDVRPTVRETVGGQA</sequence>
<dbReference type="GO" id="GO:0031405">
    <property type="term" value="F:lipoic acid binding"/>
    <property type="evidence" value="ECO:0007669"/>
    <property type="project" value="TreeGrafter"/>
</dbReference>
<evidence type="ECO:0000256" key="4">
    <source>
        <dbReference type="SAM" id="MobiDB-lite"/>
    </source>
</evidence>
<evidence type="ECO:0000256" key="2">
    <source>
        <dbReference type="ARBA" id="ARBA00022679"/>
    </source>
</evidence>
<proteinExistence type="predicted"/>
<dbReference type="AlphaFoldDB" id="A0A0S4QRN2"/>
<protein>
    <submittedName>
        <fullName evidence="6">2-oxoacid dehydrogenases acyltransferase (Catalytic domain)</fullName>
    </submittedName>
</protein>
<organism evidence="6 7">
    <name type="scientific">Parafrankia irregularis</name>
    <dbReference type="NCBI Taxonomy" id="795642"/>
    <lineage>
        <taxon>Bacteria</taxon>
        <taxon>Bacillati</taxon>
        <taxon>Actinomycetota</taxon>
        <taxon>Actinomycetes</taxon>
        <taxon>Frankiales</taxon>
        <taxon>Frankiaceae</taxon>
        <taxon>Parafrankia</taxon>
    </lineage>
</organism>
<keyword evidence="3 6" id="KW-0012">Acyltransferase</keyword>
<evidence type="ECO:0000256" key="1">
    <source>
        <dbReference type="ARBA" id="ARBA00001938"/>
    </source>
</evidence>
<dbReference type="EMBL" id="FAOZ01000017">
    <property type="protein sequence ID" value="CUU58225.1"/>
    <property type="molecule type" value="Genomic_DNA"/>
</dbReference>
<evidence type="ECO:0000256" key="3">
    <source>
        <dbReference type="ARBA" id="ARBA00023315"/>
    </source>
</evidence>
<reference evidence="7" key="1">
    <citation type="submission" date="2015-11" db="EMBL/GenBank/DDBJ databases">
        <authorList>
            <person name="Varghese N."/>
        </authorList>
    </citation>
    <scope>NUCLEOTIDE SEQUENCE [LARGE SCALE GENOMIC DNA]</scope>
    <source>
        <strain evidence="7">DSM 45899</strain>
    </source>
</reference>
<dbReference type="PANTHER" id="PTHR43178">
    <property type="entry name" value="DIHYDROLIPOAMIDE ACETYLTRANSFERASE COMPONENT OF PYRUVATE DEHYDROGENASE COMPLEX"/>
    <property type="match status" value="1"/>
</dbReference>
<accession>A0A0S4QRN2</accession>
<keyword evidence="7" id="KW-1185">Reference proteome</keyword>
<evidence type="ECO:0000259" key="5">
    <source>
        <dbReference type="Pfam" id="PF00198"/>
    </source>
</evidence>
<dbReference type="Pfam" id="PF00198">
    <property type="entry name" value="2-oxoacid_dh"/>
    <property type="match status" value="2"/>
</dbReference>
<feature type="domain" description="2-oxoacid dehydrogenase acyltransferase catalytic" evidence="5">
    <location>
        <begin position="173"/>
        <end position="251"/>
    </location>
</feature>
<feature type="compositionally biased region" description="Low complexity" evidence="4">
    <location>
        <begin position="255"/>
        <end position="287"/>
    </location>
</feature>